<gene>
    <name evidence="11 16" type="primary">rlmD</name>
    <name evidence="15" type="ORF">DGG96_17090</name>
    <name evidence="16" type="ORF">ELY20_08910</name>
</gene>
<dbReference type="Pfam" id="PF05958">
    <property type="entry name" value="tRNA_U5-meth_tr"/>
    <property type="match status" value="1"/>
</dbReference>
<feature type="binding site" evidence="11 12">
    <location>
        <position position="326"/>
    </location>
    <ligand>
        <name>S-adenosyl-L-methionine</name>
        <dbReference type="ChEBI" id="CHEBI:59789"/>
    </ligand>
</feature>
<dbReference type="PROSITE" id="PS50926">
    <property type="entry name" value="TRAM"/>
    <property type="match status" value="1"/>
</dbReference>
<dbReference type="Proteomes" id="UP000287374">
    <property type="component" value="Unassembled WGS sequence"/>
</dbReference>
<keyword evidence="8 11" id="KW-0411">Iron-sulfur</keyword>
<evidence type="ECO:0000256" key="4">
    <source>
        <dbReference type="ARBA" id="ARBA00022679"/>
    </source>
</evidence>
<dbReference type="NCBIfam" id="TIGR00479">
    <property type="entry name" value="rumA"/>
    <property type="match status" value="1"/>
</dbReference>
<evidence type="ECO:0000313" key="16">
    <source>
        <dbReference type="EMBL" id="RUR22830.1"/>
    </source>
</evidence>
<dbReference type="NCBIfam" id="NF009639">
    <property type="entry name" value="PRK13168.1"/>
    <property type="match status" value="1"/>
</dbReference>
<evidence type="ECO:0000256" key="3">
    <source>
        <dbReference type="ARBA" id="ARBA00022603"/>
    </source>
</evidence>
<dbReference type="PROSITE" id="PS01231">
    <property type="entry name" value="TRMA_2"/>
    <property type="match status" value="1"/>
</dbReference>
<dbReference type="InterPro" id="IPR002792">
    <property type="entry name" value="TRAM_dom"/>
</dbReference>
<name>A0A317TXT4_9GAMM</name>
<dbReference type="FunFam" id="3.40.50.150:FF:000009">
    <property type="entry name" value="23S rRNA (Uracil(1939)-C(5))-methyltransferase RlmD"/>
    <property type="match status" value="1"/>
</dbReference>
<evidence type="ECO:0000256" key="11">
    <source>
        <dbReference type="HAMAP-Rule" id="MF_01010"/>
    </source>
</evidence>
<dbReference type="CDD" id="cd02440">
    <property type="entry name" value="AdoMet_MTases"/>
    <property type="match status" value="1"/>
</dbReference>
<comment type="function">
    <text evidence="10 11">Catalyzes the formation of 5-methyl-uridine at position 1939 (m5U1939) in 23S rRNA.</text>
</comment>
<dbReference type="AlphaFoldDB" id="A0A317TXT4"/>
<accession>A0A317TXT4</accession>
<dbReference type="Proteomes" id="UP000247152">
    <property type="component" value="Unassembled WGS sequence"/>
</dbReference>
<comment type="similarity">
    <text evidence="11">Belongs to the class I-like SAM-binding methyltransferase superfamily. RNA M5U methyltransferase family. RlmD subfamily.</text>
</comment>
<feature type="binding site" evidence="11">
    <location>
        <position position="353"/>
    </location>
    <ligand>
        <name>S-adenosyl-L-methionine</name>
        <dbReference type="ChEBI" id="CHEBI:59789"/>
    </ligand>
</feature>
<dbReference type="HAMAP" id="MF_01010">
    <property type="entry name" value="23SrRNA_methyltr_RlmD"/>
    <property type="match status" value="1"/>
</dbReference>
<reference evidence="16 18" key="2">
    <citation type="submission" date="2018-12" db="EMBL/GenBank/DDBJ databases">
        <title>Legionella sp,whole genome shotgun sequence.</title>
        <authorList>
            <person name="Wu H."/>
        </authorList>
    </citation>
    <scope>NUCLEOTIDE SEQUENCE [LARGE SCALE GENOMIC DNA]</scope>
    <source>
        <strain evidence="18">km489</strain>
        <strain evidence="16">Km489</strain>
    </source>
</reference>
<dbReference type="GO" id="GO:0003723">
    <property type="term" value="F:RNA binding"/>
    <property type="evidence" value="ECO:0007669"/>
    <property type="project" value="InterPro"/>
</dbReference>
<reference evidence="15 17" key="1">
    <citation type="submission" date="2018-05" db="EMBL/GenBank/DDBJ databases">
        <title>Legionella qingyii sp.nov., whole genome shotgun sequence.</title>
        <authorList>
            <person name="Wu H."/>
            <person name="Zhu Q."/>
            <person name="Hu C."/>
        </authorList>
    </citation>
    <scope>NUCLEOTIDE SEQUENCE [LARGE SCALE GENOMIC DNA]</scope>
    <source>
        <strain evidence="15 17">HEB18</strain>
    </source>
</reference>
<dbReference type="Pfam" id="PF01938">
    <property type="entry name" value="TRAM"/>
    <property type="match status" value="1"/>
</dbReference>
<dbReference type="EMBL" id="RZGX01000010">
    <property type="protein sequence ID" value="RUR22830.1"/>
    <property type="molecule type" value="Genomic_DNA"/>
</dbReference>
<feature type="domain" description="TRAM" evidence="14">
    <location>
        <begin position="5"/>
        <end position="64"/>
    </location>
</feature>
<dbReference type="Gene3D" id="2.40.50.140">
    <property type="entry name" value="Nucleic acid-binding proteins"/>
    <property type="match status" value="1"/>
</dbReference>
<dbReference type="Gene3D" id="3.40.50.150">
    <property type="entry name" value="Vaccinia Virus protein VP39"/>
    <property type="match status" value="1"/>
</dbReference>
<keyword evidence="3 11" id="KW-0489">Methyltransferase</keyword>
<evidence type="ECO:0000259" key="14">
    <source>
        <dbReference type="PROSITE" id="PS50926"/>
    </source>
</evidence>
<keyword evidence="18" id="KW-1185">Reference proteome</keyword>
<feature type="binding site" evidence="11 12">
    <location>
        <position position="276"/>
    </location>
    <ligand>
        <name>S-adenosyl-L-methionine</name>
        <dbReference type="ChEBI" id="CHEBI:59789"/>
    </ligand>
</feature>
<feature type="binding site" evidence="11 12">
    <location>
        <position position="374"/>
    </location>
    <ligand>
        <name>S-adenosyl-L-methionine</name>
        <dbReference type="ChEBI" id="CHEBI:59789"/>
    </ligand>
</feature>
<evidence type="ECO:0000256" key="9">
    <source>
        <dbReference type="ARBA" id="ARBA00052756"/>
    </source>
</evidence>
<evidence type="ECO:0000256" key="7">
    <source>
        <dbReference type="ARBA" id="ARBA00023004"/>
    </source>
</evidence>
<feature type="active site" description="Nucleophile" evidence="11 12">
    <location>
        <position position="400"/>
    </location>
</feature>
<dbReference type="SUPFAM" id="SSF50249">
    <property type="entry name" value="Nucleic acid-binding proteins"/>
    <property type="match status" value="1"/>
</dbReference>
<evidence type="ECO:0000256" key="10">
    <source>
        <dbReference type="ARBA" id="ARBA00059995"/>
    </source>
</evidence>
<dbReference type="RefSeq" id="WP_110143758.1">
    <property type="nucleotide sequence ID" value="NZ_QHJG01000035.1"/>
</dbReference>
<dbReference type="InterPro" id="IPR012340">
    <property type="entry name" value="NA-bd_OB-fold"/>
</dbReference>
<dbReference type="PROSITE" id="PS01230">
    <property type="entry name" value="TRMA_1"/>
    <property type="match status" value="1"/>
</dbReference>
<dbReference type="EC" id="2.1.1.190" evidence="11"/>
<evidence type="ECO:0000256" key="12">
    <source>
        <dbReference type="PROSITE-ProRule" id="PRU01024"/>
    </source>
</evidence>
<evidence type="ECO:0000256" key="8">
    <source>
        <dbReference type="ARBA" id="ARBA00023014"/>
    </source>
</evidence>
<evidence type="ECO:0000256" key="13">
    <source>
        <dbReference type="PROSITE-ProRule" id="PRU10015"/>
    </source>
</evidence>
<dbReference type="SUPFAM" id="SSF53335">
    <property type="entry name" value="S-adenosyl-L-methionine-dependent methyltransferases"/>
    <property type="match status" value="1"/>
</dbReference>
<dbReference type="PROSITE" id="PS51687">
    <property type="entry name" value="SAM_MT_RNA_M5U"/>
    <property type="match status" value="1"/>
</dbReference>
<evidence type="ECO:0000256" key="6">
    <source>
        <dbReference type="ARBA" id="ARBA00022723"/>
    </source>
</evidence>
<protein>
    <recommendedName>
        <fullName evidence="11">23S rRNA (uracil(1939)-C(5))-methyltransferase RlmD</fullName>
        <ecNumber evidence="11">2.1.1.190</ecNumber>
    </recommendedName>
    <alternativeName>
        <fullName evidence="11">23S rRNA(m5U1939)-methyltransferase</fullName>
    </alternativeName>
</protein>
<dbReference type="GO" id="GO:0005506">
    <property type="term" value="F:iron ion binding"/>
    <property type="evidence" value="ECO:0007669"/>
    <property type="project" value="UniProtKB-UniRule"/>
</dbReference>
<keyword evidence="2 11" id="KW-0698">rRNA processing</keyword>
<evidence type="ECO:0000313" key="17">
    <source>
        <dbReference type="Proteomes" id="UP000247152"/>
    </source>
</evidence>
<keyword evidence="1 11" id="KW-0004">4Fe-4S</keyword>
<dbReference type="InterPro" id="IPR030391">
    <property type="entry name" value="MeTrfase_TrmA_CS"/>
</dbReference>
<organism evidence="15 17">
    <name type="scientific">Legionella qingyii</name>
    <dbReference type="NCBI Taxonomy" id="2184757"/>
    <lineage>
        <taxon>Bacteria</taxon>
        <taxon>Pseudomonadati</taxon>
        <taxon>Pseudomonadota</taxon>
        <taxon>Gammaproteobacteria</taxon>
        <taxon>Legionellales</taxon>
        <taxon>Legionellaceae</taxon>
        <taxon>Legionella</taxon>
    </lineage>
</organism>
<feature type="binding site" evidence="11 12">
    <location>
        <position position="305"/>
    </location>
    <ligand>
        <name>S-adenosyl-L-methionine</name>
        <dbReference type="ChEBI" id="CHEBI:59789"/>
    </ligand>
</feature>
<dbReference type="OrthoDB" id="9804590at2"/>
<feature type="binding site" evidence="11">
    <location>
        <position position="310"/>
    </location>
    <ligand>
        <name>S-adenosyl-L-methionine</name>
        <dbReference type="ChEBI" id="CHEBI:59789"/>
    </ligand>
</feature>
<dbReference type="FunFam" id="2.40.50.140:FF:000097">
    <property type="entry name" value="23S rRNA (uracil(1939)-C(5))-methyltransferase RlmD"/>
    <property type="match status" value="1"/>
</dbReference>
<feature type="binding site" evidence="11">
    <location>
        <position position="83"/>
    </location>
    <ligand>
        <name>[4Fe-4S] cluster</name>
        <dbReference type="ChEBI" id="CHEBI:49883"/>
    </ligand>
</feature>
<dbReference type="PANTHER" id="PTHR11061:SF49">
    <property type="entry name" value="23S RRNA (URACIL(1939)-C(5))-METHYLTRANSFERASE RLMD"/>
    <property type="match status" value="1"/>
</dbReference>
<feature type="binding site" evidence="11">
    <location>
        <position position="166"/>
    </location>
    <ligand>
        <name>[4Fe-4S] cluster</name>
        <dbReference type="ChEBI" id="CHEBI:49883"/>
    </ligand>
</feature>
<dbReference type="Gene3D" id="2.40.50.1070">
    <property type="match status" value="1"/>
</dbReference>
<evidence type="ECO:0000256" key="1">
    <source>
        <dbReference type="ARBA" id="ARBA00022485"/>
    </source>
</evidence>
<dbReference type="InterPro" id="IPR010280">
    <property type="entry name" value="U5_MeTrfase_fam"/>
</dbReference>
<evidence type="ECO:0000313" key="18">
    <source>
        <dbReference type="Proteomes" id="UP000287374"/>
    </source>
</evidence>
<comment type="catalytic activity">
    <reaction evidence="9 11">
        <text>uridine(1939) in 23S rRNA + S-adenosyl-L-methionine = 5-methyluridine(1939) in 23S rRNA + S-adenosyl-L-homocysteine + H(+)</text>
        <dbReference type="Rhea" id="RHEA:42908"/>
        <dbReference type="Rhea" id="RHEA-COMP:10278"/>
        <dbReference type="Rhea" id="RHEA-COMP:10279"/>
        <dbReference type="ChEBI" id="CHEBI:15378"/>
        <dbReference type="ChEBI" id="CHEBI:57856"/>
        <dbReference type="ChEBI" id="CHEBI:59789"/>
        <dbReference type="ChEBI" id="CHEBI:65315"/>
        <dbReference type="ChEBI" id="CHEBI:74447"/>
        <dbReference type="EC" id="2.1.1.190"/>
    </reaction>
</comment>
<dbReference type="InterPro" id="IPR029063">
    <property type="entry name" value="SAM-dependent_MTases_sf"/>
</dbReference>
<keyword evidence="7 11" id="KW-0408">Iron</keyword>
<evidence type="ECO:0000313" key="15">
    <source>
        <dbReference type="EMBL" id="PWY54393.1"/>
    </source>
</evidence>
<feature type="active site" evidence="13">
    <location>
        <position position="400"/>
    </location>
</feature>
<evidence type="ECO:0000256" key="2">
    <source>
        <dbReference type="ARBA" id="ARBA00022552"/>
    </source>
</evidence>
<feature type="binding site" evidence="11">
    <location>
        <position position="77"/>
    </location>
    <ligand>
        <name>[4Fe-4S] cluster</name>
        <dbReference type="ChEBI" id="CHEBI:49883"/>
    </ligand>
</feature>
<dbReference type="InterPro" id="IPR001566">
    <property type="entry name" value="23S_rRNA_MeTrfase_RlmD"/>
</dbReference>
<dbReference type="InterPro" id="IPR030390">
    <property type="entry name" value="MeTrfase_TrmA_AS"/>
</dbReference>
<dbReference type="PANTHER" id="PTHR11061">
    <property type="entry name" value="RNA M5U METHYLTRANSFERASE"/>
    <property type="match status" value="1"/>
</dbReference>
<proteinExistence type="inferred from homology"/>
<evidence type="ECO:0000256" key="5">
    <source>
        <dbReference type="ARBA" id="ARBA00022691"/>
    </source>
</evidence>
<keyword evidence="4 11" id="KW-0808">Transferase</keyword>
<dbReference type="GO" id="GO:0070475">
    <property type="term" value="P:rRNA base methylation"/>
    <property type="evidence" value="ECO:0007669"/>
    <property type="project" value="TreeGrafter"/>
</dbReference>
<sequence>MRRAKSKLNPTPQTAQIDNLSHEGKGIARIDGKATFIQGALPGELVEFQYTRIKKDFDEGVLLKVHEPSSLRVEPKCPHYSMCGGCSLQHMSAEEQIHFKQEQLLDLLSRYGHTKPQIVLEPLVSGYWNYRNKARLSVRYVEKKQASMVGFRERSNPRYIAEITQCPVLNAKLDADIIPLRQLIDSMQDKHCIAQIEVAAGDEEIALIFRNLTDLSFDDELNIKKFAEEYQYTIFLQPGGPDSVYCFYPSKSSEYLTYTLPDYQITFSFHPTDFTQVNSALNRSMVSQAMQLMDLKSTDIVLDLFCGLGNFSLPMAKFCTKVLGVEGSKNMVERAYMNAKLNHIQNVDFYAANLDDVNEVKKLVQQPCNKVLIDPPRSGALEIVKQIDSINPERIVYVSCNPVTLARDTDILVNQKGYTLIKAGVMDMFPHTAHVESIALFKKDITDG</sequence>
<keyword evidence="5 11" id="KW-0949">S-adenosyl-L-methionine</keyword>
<keyword evidence="6 11" id="KW-0479">Metal-binding</keyword>
<feature type="binding site" evidence="11">
    <location>
        <position position="86"/>
    </location>
    <ligand>
        <name>[4Fe-4S] cluster</name>
        <dbReference type="ChEBI" id="CHEBI:49883"/>
    </ligand>
</feature>
<dbReference type="GO" id="GO:0051539">
    <property type="term" value="F:4 iron, 4 sulfur cluster binding"/>
    <property type="evidence" value="ECO:0007669"/>
    <property type="project" value="UniProtKB-KW"/>
</dbReference>
<comment type="caution">
    <text evidence="15">The sequence shown here is derived from an EMBL/GenBank/DDBJ whole genome shotgun (WGS) entry which is preliminary data.</text>
</comment>
<dbReference type="GO" id="GO:0070041">
    <property type="term" value="F:rRNA (uridine-C5-)-methyltransferase activity"/>
    <property type="evidence" value="ECO:0007669"/>
    <property type="project" value="UniProtKB-UniRule"/>
</dbReference>
<dbReference type="EMBL" id="QHJG01000035">
    <property type="protein sequence ID" value="PWY54393.1"/>
    <property type="molecule type" value="Genomic_DNA"/>
</dbReference>